<dbReference type="GO" id="GO:0046872">
    <property type="term" value="F:metal ion binding"/>
    <property type="evidence" value="ECO:0007669"/>
    <property type="project" value="UniProtKB-KW"/>
</dbReference>
<dbReference type="Pfam" id="PF14464">
    <property type="entry name" value="Prok-JAB"/>
    <property type="match status" value="1"/>
</dbReference>
<evidence type="ECO:0000256" key="2">
    <source>
        <dbReference type="ARBA" id="ARBA00022723"/>
    </source>
</evidence>
<keyword evidence="5" id="KW-0482">Metalloprotease</keyword>
<gene>
    <name evidence="7" type="ORF">FEV51_12430</name>
</gene>
<dbReference type="GO" id="GO:0006508">
    <property type="term" value="P:proteolysis"/>
    <property type="evidence" value="ECO:0007669"/>
    <property type="project" value="UniProtKB-KW"/>
</dbReference>
<evidence type="ECO:0000259" key="6">
    <source>
        <dbReference type="Pfam" id="PF14464"/>
    </source>
</evidence>
<keyword evidence="1" id="KW-0645">Protease</keyword>
<protein>
    <recommendedName>
        <fullName evidence="6">JAB domain-containing protein</fullName>
    </recommendedName>
</protein>
<evidence type="ECO:0000313" key="8">
    <source>
        <dbReference type="Proteomes" id="UP000309668"/>
    </source>
</evidence>
<dbReference type="AlphaFoldDB" id="A0A5S3NYM6"/>
<accession>A0A5S3NYM6</accession>
<keyword evidence="3" id="KW-0378">Hydrolase</keyword>
<sequence>MLLYPVGASGEVIQFEQGVVDHFDRNRQHRCWHREGGGQLFARIDGHRILVSEATGPRPKDKRGRTFFEPDRGSEQVEIEALFARDLHYIGDWHTHPERCPVPSGRDNATMASRVRLSRHRLAGFVFVIVGQLSPPSGMTVLVHDGTSGHVLSPAYIE</sequence>
<dbReference type="OrthoDB" id="7848394at2"/>
<dbReference type="SUPFAM" id="SSF102712">
    <property type="entry name" value="JAB1/MPN domain"/>
    <property type="match status" value="1"/>
</dbReference>
<evidence type="ECO:0000256" key="1">
    <source>
        <dbReference type="ARBA" id="ARBA00022670"/>
    </source>
</evidence>
<evidence type="ECO:0000256" key="4">
    <source>
        <dbReference type="ARBA" id="ARBA00022833"/>
    </source>
</evidence>
<comment type="caution">
    <text evidence="7">The sequence shown here is derived from an EMBL/GenBank/DDBJ whole genome shotgun (WGS) entry which is preliminary data.</text>
</comment>
<keyword evidence="2" id="KW-0479">Metal-binding</keyword>
<evidence type="ECO:0000256" key="3">
    <source>
        <dbReference type="ARBA" id="ARBA00022801"/>
    </source>
</evidence>
<evidence type="ECO:0000313" key="7">
    <source>
        <dbReference type="EMBL" id="TMM45587.1"/>
    </source>
</evidence>
<dbReference type="Gene3D" id="3.40.140.10">
    <property type="entry name" value="Cytidine Deaminase, domain 2"/>
    <property type="match status" value="1"/>
</dbReference>
<dbReference type="GO" id="GO:0008237">
    <property type="term" value="F:metallopeptidase activity"/>
    <property type="evidence" value="ECO:0007669"/>
    <property type="project" value="UniProtKB-KW"/>
</dbReference>
<proteinExistence type="predicted"/>
<feature type="domain" description="JAB" evidence="6">
    <location>
        <begin position="27"/>
        <end position="132"/>
    </location>
</feature>
<reference evidence="7 8" key="1">
    <citation type="submission" date="2019-05" db="EMBL/GenBank/DDBJ databases">
        <title>Erythrobacter marisflavi sp. nov., isolated from isolated from water of an estuary environment.</title>
        <authorList>
            <person name="Yoon J.-H."/>
        </authorList>
    </citation>
    <scope>NUCLEOTIDE SEQUENCE [LARGE SCALE GENOMIC DNA]</scope>
    <source>
        <strain evidence="7 8">KEM-5</strain>
    </source>
</reference>
<organism evidence="7 8">
    <name type="scientific">Qipengyuania marisflavi</name>
    <dbReference type="NCBI Taxonomy" id="2486356"/>
    <lineage>
        <taxon>Bacteria</taxon>
        <taxon>Pseudomonadati</taxon>
        <taxon>Pseudomonadota</taxon>
        <taxon>Alphaproteobacteria</taxon>
        <taxon>Sphingomonadales</taxon>
        <taxon>Erythrobacteraceae</taxon>
        <taxon>Qipengyuania</taxon>
    </lineage>
</organism>
<dbReference type="Proteomes" id="UP000309668">
    <property type="component" value="Unassembled WGS sequence"/>
</dbReference>
<evidence type="ECO:0000256" key="5">
    <source>
        <dbReference type="ARBA" id="ARBA00023049"/>
    </source>
</evidence>
<keyword evidence="4" id="KW-0862">Zinc</keyword>
<dbReference type="EMBL" id="VCAO01000011">
    <property type="protein sequence ID" value="TMM45587.1"/>
    <property type="molecule type" value="Genomic_DNA"/>
</dbReference>
<keyword evidence="8" id="KW-1185">Reference proteome</keyword>
<dbReference type="InterPro" id="IPR028090">
    <property type="entry name" value="JAB_dom_prok"/>
</dbReference>
<dbReference type="RefSeq" id="WP_138619418.1">
    <property type="nucleotide sequence ID" value="NZ_VCAO01000011.1"/>
</dbReference>
<name>A0A5S3NYM6_9SPHN</name>